<gene>
    <name evidence="2" type="ordered locus">RB1709</name>
</gene>
<accession>Q7UWY3</accession>
<dbReference type="HOGENOM" id="CLU_1915440_0_0_0"/>
<evidence type="ECO:0000313" key="2">
    <source>
        <dbReference type="EMBL" id="CAD72229.1"/>
    </source>
</evidence>
<evidence type="ECO:0000313" key="3">
    <source>
        <dbReference type="Proteomes" id="UP000001025"/>
    </source>
</evidence>
<dbReference type="EMBL" id="BX294135">
    <property type="protein sequence ID" value="CAD72229.1"/>
    <property type="molecule type" value="Genomic_DNA"/>
</dbReference>
<reference evidence="2 3" key="1">
    <citation type="journal article" date="2003" name="Proc. Natl. Acad. Sci. U.S.A.">
        <title>Complete genome sequence of the marine planctomycete Pirellula sp. strain 1.</title>
        <authorList>
            <person name="Gloeckner F.O."/>
            <person name="Kube M."/>
            <person name="Bauer M."/>
            <person name="Teeling H."/>
            <person name="Lombardot T."/>
            <person name="Ludwig W."/>
            <person name="Gade D."/>
            <person name="Beck A."/>
            <person name="Borzym K."/>
            <person name="Heitmann K."/>
            <person name="Rabus R."/>
            <person name="Schlesner H."/>
            <person name="Amann R."/>
            <person name="Reinhardt R."/>
        </authorList>
    </citation>
    <scope>NUCLEOTIDE SEQUENCE [LARGE SCALE GENOMIC DNA]</scope>
    <source>
        <strain evidence="3">DSM 10527 / NCIMB 13988 / SH1</strain>
    </source>
</reference>
<feature type="region of interest" description="Disordered" evidence="1">
    <location>
        <begin position="1"/>
        <end position="58"/>
    </location>
</feature>
<dbReference type="EnsemblBacteria" id="CAD72229">
    <property type="protein sequence ID" value="CAD72229"/>
    <property type="gene ID" value="RB1709"/>
</dbReference>
<feature type="compositionally biased region" description="Polar residues" evidence="1">
    <location>
        <begin position="11"/>
        <end position="20"/>
    </location>
</feature>
<evidence type="ECO:0000256" key="1">
    <source>
        <dbReference type="SAM" id="MobiDB-lite"/>
    </source>
</evidence>
<organism evidence="2 3">
    <name type="scientific">Rhodopirellula baltica (strain DSM 10527 / NCIMB 13988 / SH1)</name>
    <dbReference type="NCBI Taxonomy" id="243090"/>
    <lineage>
        <taxon>Bacteria</taxon>
        <taxon>Pseudomonadati</taxon>
        <taxon>Planctomycetota</taxon>
        <taxon>Planctomycetia</taxon>
        <taxon>Pirellulales</taxon>
        <taxon>Pirellulaceae</taxon>
        <taxon>Rhodopirellula</taxon>
    </lineage>
</organism>
<dbReference type="InterPro" id="IPR011480">
    <property type="entry name" value="DUF1589"/>
</dbReference>
<protein>
    <submittedName>
        <fullName evidence="2">Uncharacterized protein</fullName>
    </submittedName>
</protein>
<sequence>MMNELLRRSCPTWSKSTEQTGAHGGSFQRRDKRPGQQPSPGTTWPTLPPHHPTRRPCFTWRPNRCFGTKRGVFEAGHANDMVNASASNHRQVKPGLHLHRVVPLVGHVPHGNPADALEQSEAESRQVIPTTL</sequence>
<feature type="region of interest" description="Disordered" evidence="1">
    <location>
        <begin position="110"/>
        <end position="132"/>
    </location>
</feature>
<dbReference type="Pfam" id="PF07628">
    <property type="entry name" value="DUF1589"/>
    <property type="match status" value="1"/>
</dbReference>
<dbReference type="KEGG" id="rba:RB1709"/>
<proteinExistence type="predicted"/>
<dbReference type="STRING" id="243090.RB1709"/>
<dbReference type="Proteomes" id="UP000001025">
    <property type="component" value="Chromosome"/>
</dbReference>
<dbReference type="AlphaFoldDB" id="Q7UWY3"/>
<name>Q7UWY3_RHOBA</name>
<keyword evidence="3" id="KW-1185">Reference proteome</keyword>
<dbReference type="InParanoid" id="Q7UWY3"/>